<organism evidence="2 3">
    <name type="scientific">Pseudonocardia yunnanensis</name>
    <dbReference type="NCBI Taxonomy" id="58107"/>
    <lineage>
        <taxon>Bacteria</taxon>
        <taxon>Bacillati</taxon>
        <taxon>Actinomycetota</taxon>
        <taxon>Actinomycetes</taxon>
        <taxon>Pseudonocardiales</taxon>
        <taxon>Pseudonocardiaceae</taxon>
        <taxon>Pseudonocardia</taxon>
    </lineage>
</organism>
<sequence length="104" mass="11916">LGASTLPFIWNVFRSYRYGRIVTVDDPWGFGNSLEWATSCPPPRHNFTELPRIRSERPAFELHYPHLVERYRSEAHAGDRAAPSELAAAKTARKTQPNPDPRSR</sequence>
<protein>
    <submittedName>
        <fullName evidence="2">Cytochrome ubiquinol oxidase subunit I</fullName>
    </submittedName>
</protein>
<dbReference type="Gene3D" id="1.20.210.10">
    <property type="entry name" value="Cytochrome c oxidase-like, subunit I domain"/>
    <property type="match status" value="1"/>
</dbReference>
<evidence type="ECO:0000313" key="2">
    <source>
        <dbReference type="EMBL" id="MFD1517826.1"/>
    </source>
</evidence>
<feature type="region of interest" description="Disordered" evidence="1">
    <location>
        <begin position="74"/>
        <end position="104"/>
    </location>
</feature>
<reference evidence="3" key="1">
    <citation type="journal article" date="2019" name="Int. J. Syst. Evol. Microbiol.">
        <title>The Global Catalogue of Microorganisms (GCM) 10K type strain sequencing project: providing services to taxonomists for standard genome sequencing and annotation.</title>
        <authorList>
            <consortium name="The Broad Institute Genomics Platform"/>
            <consortium name="The Broad Institute Genome Sequencing Center for Infectious Disease"/>
            <person name="Wu L."/>
            <person name="Ma J."/>
        </authorList>
    </citation>
    <scope>NUCLEOTIDE SEQUENCE [LARGE SCALE GENOMIC DNA]</scope>
    <source>
        <strain evidence="3">CCM 7043</strain>
    </source>
</reference>
<proteinExistence type="predicted"/>
<keyword evidence="3" id="KW-1185">Reference proteome</keyword>
<dbReference type="SUPFAM" id="SSF81442">
    <property type="entry name" value="Cytochrome c oxidase subunit I-like"/>
    <property type="match status" value="1"/>
</dbReference>
<evidence type="ECO:0000313" key="3">
    <source>
        <dbReference type="Proteomes" id="UP001597114"/>
    </source>
</evidence>
<dbReference type="Proteomes" id="UP001597114">
    <property type="component" value="Unassembled WGS sequence"/>
</dbReference>
<gene>
    <name evidence="2" type="ORF">ACFSJD_10020</name>
</gene>
<comment type="caution">
    <text evidence="2">The sequence shown here is derived from an EMBL/GenBank/DDBJ whole genome shotgun (WGS) entry which is preliminary data.</text>
</comment>
<feature type="non-terminal residue" evidence="2">
    <location>
        <position position="1"/>
    </location>
</feature>
<name>A0ABW4ES21_9PSEU</name>
<dbReference type="InterPro" id="IPR036927">
    <property type="entry name" value="Cyt_c_oxase-like_su1_sf"/>
</dbReference>
<dbReference type="EMBL" id="JBHUCO010000011">
    <property type="protein sequence ID" value="MFD1517826.1"/>
    <property type="molecule type" value="Genomic_DNA"/>
</dbReference>
<evidence type="ECO:0000256" key="1">
    <source>
        <dbReference type="SAM" id="MobiDB-lite"/>
    </source>
</evidence>
<accession>A0ABW4ES21</accession>